<dbReference type="AlphaFoldDB" id="A0A803PHN3"/>
<evidence type="ECO:0008006" key="4">
    <source>
        <dbReference type="Google" id="ProtNLM"/>
    </source>
</evidence>
<evidence type="ECO:0000313" key="3">
    <source>
        <dbReference type="Proteomes" id="UP000596661"/>
    </source>
</evidence>
<organism evidence="2 3">
    <name type="scientific">Cannabis sativa</name>
    <name type="common">Hemp</name>
    <name type="synonym">Marijuana</name>
    <dbReference type="NCBI Taxonomy" id="3483"/>
    <lineage>
        <taxon>Eukaryota</taxon>
        <taxon>Viridiplantae</taxon>
        <taxon>Streptophyta</taxon>
        <taxon>Embryophyta</taxon>
        <taxon>Tracheophyta</taxon>
        <taxon>Spermatophyta</taxon>
        <taxon>Magnoliopsida</taxon>
        <taxon>eudicotyledons</taxon>
        <taxon>Gunneridae</taxon>
        <taxon>Pentapetalae</taxon>
        <taxon>rosids</taxon>
        <taxon>fabids</taxon>
        <taxon>Rosales</taxon>
        <taxon>Cannabaceae</taxon>
        <taxon>Cannabis</taxon>
    </lineage>
</organism>
<sequence length="398" mass="45594">MFVVLRPGLKHKTLPVENDGEGPCAIGNQERNTEKVVEDHGDGQNVEDYEEDDDDYYYRDGYYKDGCYYEHDPSLVDTPLVEQPSRTQKATDDFEHGRPFDPRGKTLLKGPVAKVPRPKRREDPPSDSVNHDVRIPISHSRDSWSMSDLWRQLNAKYESWKDLQSAFRKQFIAACKKDMEVSSLTNVKQEPFESVKAFIQRMMEAATKTKTRFLRYWVAQTECTVAPKQSKAEVSNSSVGHLRGKMGGKNHNHNDSVKKPRKDYDTKYTKYISLIDTIENVYKATCNMVHYQNPPCMLNGGRNRRDQNKQCEYHGKKGHTTNECEYLKDEIEMLGVGRPQAPRSSLPVLLAPPTLTWVALLAQRLGTPLRIAFPPVDGHVAWADPIFPEVPIMLRRDI</sequence>
<feature type="region of interest" description="Disordered" evidence="1">
    <location>
        <begin position="83"/>
        <end position="133"/>
    </location>
</feature>
<dbReference type="Gramene" id="evm.model.04.498">
    <property type="protein sequence ID" value="cds.evm.model.04.498"/>
    <property type="gene ID" value="evm.TU.04.498"/>
</dbReference>
<proteinExistence type="predicted"/>
<feature type="region of interest" description="Disordered" evidence="1">
    <location>
        <begin position="229"/>
        <end position="261"/>
    </location>
</feature>
<feature type="compositionally biased region" description="Basic and acidic residues" evidence="1">
    <location>
        <begin position="252"/>
        <end position="261"/>
    </location>
</feature>
<evidence type="ECO:0000256" key="1">
    <source>
        <dbReference type="SAM" id="MobiDB-lite"/>
    </source>
</evidence>
<reference evidence="2" key="2">
    <citation type="submission" date="2021-03" db="UniProtKB">
        <authorList>
            <consortium name="EnsemblPlants"/>
        </authorList>
    </citation>
    <scope>IDENTIFICATION</scope>
</reference>
<feature type="compositionally biased region" description="Basic residues" evidence="1">
    <location>
        <begin position="242"/>
        <end position="251"/>
    </location>
</feature>
<feature type="compositionally biased region" description="Basic and acidic residues" evidence="1">
    <location>
        <begin position="120"/>
        <end position="133"/>
    </location>
</feature>
<accession>A0A803PHN3</accession>
<feature type="compositionally biased region" description="Basic and acidic residues" evidence="1">
    <location>
        <begin position="89"/>
        <end position="104"/>
    </location>
</feature>
<reference evidence="2" key="1">
    <citation type="submission" date="2018-11" db="EMBL/GenBank/DDBJ databases">
        <authorList>
            <person name="Grassa J C."/>
        </authorList>
    </citation>
    <scope>NUCLEOTIDE SEQUENCE [LARGE SCALE GENOMIC DNA]</scope>
</reference>
<dbReference type="EMBL" id="UZAU01000362">
    <property type="status" value="NOT_ANNOTATED_CDS"/>
    <property type="molecule type" value="Genomic_DNA"/>
</dbReference>
<name>A0A803PHN3_CANSA</name>
<protein>
    <recommendedName>
        <fullName evidence="4">Retrotransposon gag domain-containing protein</fullName>
    </recommendedName>
</protein>
<dbReference type="Proteomes" id="UP000596661">
    <property type="component" value="Chromosome 4"/>
</dbReference>
<dbReference type="EnsemblPlants" id="evm.model.04.498">
    <property type="protein sequence ID" value="cds.evm.model.04.498"/>
    <property type="gene ID" value="evm.TU.04.498"/>
</dbReference>
<keyword evidence="3" id="KW-1185">Reference proteome</keyword>
<evidence type="ECO:0000313" key="2">
    <source>
        <dbReference type="EnsemblPlants" id="cds.evm.model.04.498"/>
    </source>
</evidence>